<proteinExistence type="predicted"/>
<keyword evidence="5" id="KW-1185">Reference proteome</keyword>
<dbReference type="RefSeq" id="WP_209594698.1">
    <property type="nucleotide sequence ID" value="NZ_JAGJCF010000006.1"/>
</dbReference>
<dbReference type="InterPro" id="IPR000014">
    <property type="entry name" value="PAS"/>
</dbReference>
<dbReference type="InterPro" id="IPR052155">
    <property type="entry name" value="Biofilm_reg_signaling"/>
</dbReference>
<dbReference type="InterPro" id="IPR013656">
    <property type="entry name" value="PAS_4"/>
</dbReference>
<protein>
    <submittedName>
        <fullName evidence="4">GGDEF domain-containing protein</fullName>
    </submittedName>
</protein>
<dbReference type="EMBL" id="JAGJCF010000006">
    <property type="protein sequence ID" value="MBP0616219.1"/>
    <property type="molecule type" value="Genomic_DNA"/>
</dbReference>
<dbReference type="Gene3D" id="3.30.450.20">
    <property type="entry name" value="PAS domain"/>
    <property type="match status" value="1"/>
</dbReference>
<dbReference type="PROSITE" id="PS50112">
    <property type="entry name" value="PAS"/>
    <property type="match status" value="1"/>
</dbReference>
<dbReference type="SMART" id="SM00091">
    <property type="entry name" value="PAS"/>
    <property type="match status" value="1"/>
</dbReference>
<feature type="domain" description="GGDEF" evidence="3">
    <location>
        <begin position="256"/>
        <end position="389"/>
    </location>
</feature>
<accession>A0ABS4BJP1</accession>
<dbReference type="InterPro" id="IPR029787">
    <property type="entry name" value="Nucleotide_cyclase"/>
</dbReference>
<dbReference type="SMART" id="SM00267">
    <property type="entry name" value="GGDEF"/>
    <property type="match status" value="1"/>
</dbReference>
<gene>
    <name evidence="4" type="ORF">J6595_11560</name>
</gene>
<reference evidence="4 5" key="1">
    <citation type="submission" date="2021-04" db="EMBL/GenBank/DDBJ databases">
        <title>Whole genome sequence of Jiella sp. KSK16Y-1.</title>
        <authorList>
            <person name="Tuo L."/>
        </authorList>
    </citation>
    <scope>NUCLEOTIDE SEQUENCE [LARGE SCALE GENOMIC DNA]</scope>
    <source>
        <strain evidence="4 5">KSK16Y-1</strain>
    </source>
</reference>
<sequence length="398" mass="43895">MPTNEAGSADIVFAPAAVPARGQITRLRGQLAPQTQLVAVIEGADDLSPSAIECLFGEGIDDLIDPADAAAVLLCIARAKATFRRRQALHGEIEMLERVRTTLLAAMNNLPSPIFFKDADGLYRAFNTAFQTFYGKSREDILGASAFELTAFSTASTFIAADRRLITDGGVQIYETDVADANGAERHVAFYKSLVLRDDGSVEGIAGAMIDITERNEMEAQLREAANRDFLTGLYNRRYFMTHAETIMRRNQANGRPSYIAIADIDHFKGINDRYGHPCGDAVLRHVADILRATLGEAHLVARAGGEEFFIMLNCSSFREASRLVQRLRDAIAKHPYDWEDERLWVTASFGLTDIRSEERSLSPPLARADEALYDAKNHGRNQVQTMETQFVSDSGGI</sequence>
<dbReference type="PANTHER" id="PTHR44757:SF2">
    <property type="entry name" value="BIOFILM ARCHITECTURE MAINTENANCE PROTEIN MBAA"/>
    <property type="match status" value="1"/>
</dbReference>
<comment type="caution">
    <text evidence="4">The sequence shown here is derived from an EMBL/GenBank/DDBJ whole genome shotgun (WGS) entry which is preliminary data.</text>
</comment>
<dbReference type="PROSITE" id="PS50887">
    <property type="entry name" value="GGDEF"/>
    <property type="match status" value="1"/>
</dbReference>
<dbReference type="NCBIfam" id="TIGR00254">
    <property type="entry name" value="GGDEF"/>
    <property type="match status" value="1"/>
</dbReference>
<dbReference type="InterPro" id="IPR000160">
    <property type="entry name" value="GGDEF_dom"/>
</dbReference>
<dbReference type="Pfam" id="PF08448">
    <property type="entry name" value="PAS_4"/>
    <property type="match status" value="1"/>
</dbReference>
<dbReference type="Proteomes" id="UP000678276">
    <property type="component" value="Unassembled WGS sequence"/>
</dbReference>
<evidence type="ECO:0000259" key="2">
    <source>
        <dbReference type="PROSITE" id="PS50113"/>
    </source>
</evidence>
<dbReference type="CDD" id="cd00130">
    <property type="entry name" value="PAS"/>
    <property type="match status" value="1"/>
</dbReference>
<name>A0ABS4BJP1_9HYPH</name>
<dbReference type="SUPFAM" id="SSF55073">
    <property type="entry name" value="Nucleotide cyclase"/>
    <property type="match status" value="1"/>
</dbReference>
<dbReference type="Pfam" id="PF00990">
    <property type="entry name" value="GGDEF"/>
    <property type="match status" value="1"/>
</dbReference>
<dbReference type="InterPro" id="IPR043128">
    <property type="entry name" value="Rev_trsase/Diguanyl_cyclase"/>
</dbReference>
<dbReference type="InterPro" id="IPR035965">
    <property type="entry name" value="PAS-like_dom_sf"/>
</dbReference>
<dbReference type="SUPFAM" id="SSF55785">
    <property type="entry name" value="PYP-like sensor domain (PAS domain)"/>
    <property type="match status" value="1"/>
</dbReference>
<dbReference type="InterPro" id="IPR000700">
    <property type="entry name" value="PAS-assoc_C"/>
</dbReference>
<evidence type="ECO:0000259" key="3">
    <source>
        <dbReference type="PROSITE" id="PS50887"/>
    </source>
</evidence>
<evidence type="ECO:0000313" key="4">
    <source>
        <dbReference type="EMBL" id="MBP0616219.1"/>
    </source>
</evidence>
<evidence type="ECO:0000313" key="5">
    <source>
        <dbReference type="Proteomes" id="UP000678276"/>
    </source>
</evidence>
<dbReference type="NCBIfam" id="TIGR00229">
    <property type="entry name" value="sensory_box"/>
    <property type="match status" value="1"/>
</dbReference>
<evidence type="ECO:0000259" key="1">
    <source>
        <dbReference type="PROSITE" id="PS50112"/>
    </source>
</evidence>
<organism evidence="4 5">
    <name type="scientific">Jiella mangrovi</name>
    <dbReference type="NCBI Taxonomy" id="2821407"/>
    <lineage>
        <taxon>Bacteria</taxon>
        <taxon>Pseudomonadati</taxon>
        <taxon>Pseudomonadota</taxon>
        <taxon>Alphaproteobacteria</taxon>
        <taxon>Hyphomicrobiales</taxon>
        <taxon>Aurantimonadaceae</taxon>
        <taxon>Jiella</taxon>
    </lineage>
</organism>
<dbReference type="PANTHER" id="PTHR44757">
    <property type="entry name" value="DIGUANYLATE CYCLASE DGCP"/>
    <property type="match status" value="1"/>
</dbReference>
<dbReference type="PROSITE" id="PS50113">
    <property type="entry name" value="PAC"/>
    <property type="match status" value="1"/>
</dbReference>
<dbReference type="Gene3D" id="3.30.70.270">
    <property type="match status" value="1"/>
</dbReference>
<feature type="domain" description="PAS" evidence="1">
    <location>
        <begin position="99"/>
        <end position="147"/>
    </location>
</feature>
<feature type="domain" description="PAC" evidence="2">
    <location>
        <begin position="172"/>
        <end position="224"/>
    </location>
</feature>
<dbReference type="CDD" id="cd01949">
    <property type="entry name" value="GGDEF"/>
    <property type="match status" value="1"/>
</dbReference>